<dbReference type="SUPFAM" id="SSF53756">
    <property type="entry name" value="UDP-Glycosyltransferase/glycogen phosphorylase"/>
    <property type="match status" value="1"/>
</dbReference>
<dbReference type="InterPro" id="IPR028098">
    <property type="entry name" value="Glyco_trans_4-like_N"/>
</dbReference>
<dbReference type="Pfam" id="PF00534">
    <property type="entry name" value="Glycos_transf_1"/>
    <property type="match status" value="1"/>
</dbReference>
<organism evidence="3 4">
    <name type="scientific">Persephonella hydrogeniphila</name>
    <dbReference type="NCBI Taxonomy" id="198703"/>
    <lineage>
        <taxon>Bacteria</taxon>
        <taxon>Pseudomonadati</taxon>
        <taxon>Aquificota</taxon>
        <taxon>Aquificia</taxon>
        <taxon>Aquificales</taxon>
        <taxon>Hydrogenothermaceae</taxon>
        <taxon>Persephonella</taxon>
    </lineage>
</organism>
<dbReference type="PANTHER" id="PTHR12526">
    <property type="entry name" value="GLYCOSYLTRANSFERASE"/>
    <property type="match status" value="1"/>
</dbReference>
<keyword evidence="4" id="KW-1185">Reference proteome</keyword>
<dbReference type="Gene3D" id="3.40.50.2000">
    <property type="entry name" value="Glycogen Phosphorylase B"/>
    <property type="match status" value="2"/>
</dbReference>
<name>A0A285N9Q3_9AQUI</name>
<dbReference type="Pfam" id="PF13477">
    <property type="entry name" value="Glyco_trans_4_2"/>
    <property type="match status" value="1"/>
</dbReference>
<evidence type="ECO:0000313" key="4">
    <source>
        <dbReference type="Proteomes" id="UP000219036"/>
    </source>
</evidence>
<feature type="domain" description="Glycosyl transferase family 1" evidence="1">
    <location>
        <begin position="208"/>
        <end position="353"/>
    </location>
</feature>
<dbReference type="EMBL" id="OBEI01000002">
    <property type="protein sequence ID" value="SNZ06160.1"/>
    <property type="molecule type" value="Genomic_DNA"/>
</dbReference>
<feature type="domain" description="Glycosyltransferase subfamily 4-like N-terminal" evidence="2">
    <location>
        <begin position="2"/>
        <end position="154"/>
    </location>
</feature>
<dbReference type="RefSeq" id="WP_096999772.1">
    <property type="nucleotide sequence ID" value="NZ_OBEI01000002.1"/>
</dbReference>
<evidence type="ECO:0000313" key="3">
    <source>
        <dbReference type="EMBL" id="SNZ06160.1"/>
    </source>
</evidence>
<sequence length="384" mass="44126">MKILMIANTDGALYNFRKPLIKKLISEGFEVHSISSSKSPEGSYIRLLEKLGVHTHIVEFDNSVGIFDNFSIFSDINKIVKEVSPDIVHSFTHKPAIFGTFSARLNGAKKIFITVTGLGRLFSYDTFKFKVYRKVLLNQYRLACRFSSKVFFQNPDDMDFFIEKKIVKKDRAVLTPGSGIDLEEFSFSKEKIKISKDFLSQELGIDVKNKIIVLFPARALPEKGFFEFYKSAKFISQLTDKYVFIHLGSAYPDAGLDEKKIKYLSVESKVFYLGFKKNIKDYMLASDIVVLPSYYREGIPRSLIEALALDKIIITTNLPGCRETVIDGWNGFFVRERDWRNLTEKILSIDENTIKKFSSRSILLARKYFDSRILVNLTLKEYLG</sequence>
<gene>
    <name evidence="3" type="ORF">SAMN06265182_0582</name>
</gene>
<protein>
    <submittedName>
        <fullName evidence="3">N,N'-diacetylbacillosaminyl-diphospho-undecaprenol alpha-1,3-N-acetylgalactosaminyltransferase</fullName>
    </submittedName>
</protein>
<dbReference type="InterPro" id="IPR001296">
    <property type="entry name" value="Glyco_trans_1"/>
</dbReference>
<dbReference type="CDD" id="cd03808">
    <property type="entry name" value="GT4_CapM-like"/>
    <property type="match status" value="1"/>
</dbReference>
<dbReference type="AlphaFoldDB" id="A0A285N9Q3"/>
<keyword evidence="3" id="KW-0808">Transferase</keyword>
<dbReference type="PANTHER" id="PTHR12526:SF638">
    <property type="entry name" value="SPORE COAT PROTEIN SA"/>
    <property type="match status" value="1"/>
</dbReference>
<accession>A0A285N9Q3</accession>
<reference evidence="4" key="1">
    <citation type="submission" date="2017-09" db="EMBL/GenBank/DDBJ databases">
        <authorList>
            <person name="Varghese N."/>
            <person name="Submissions S."/>
        </authorList>
    </citation>
    <scope>NUCLEOTIDE SEQUENCE [LARGE SCALE GENOMIC DNA]</scope>
    <source>
        <strain evidence="4">DSM 15103</strain>
    </source>
</reference>
<evidence type="ECO:0000259" key="1">
    <source>
        <dbReference type="Pfam" id="PF00534"/>
    </source>
</evidence>
<dbReference type="Proteomes" id="UP000219036">
    <property type="component" value="Unassembled WGS sequence"/>
</dbReference>
<evidence type="ECO:0000259" key="2">
    <source>
        <dbReference type="Pfam" id="PF13477"/>
    </source>
</evidence>
<dbReference type="GO" id="GO:0016757">
    <property type="term" value="F:glycosyltransferase activity"/>
    <property type="evidence" value="ECO:0007669"/>
    <property type="project" value="InterPro"/>
</dbReference>
<proteinExistence type="predicted"/>
<dbReference type="OrthoDB" id="9806653at2"/>